<dbReference type="AlphaFoldDB" id="A0A9P8DN30"/>
<dbReference type="Proteomes" id="UP000827133">
    <property type="component" value="Unassembled WGS sequence"/>
</dbReference>
<evidence type="ECO:0000313" key="6">
    <source>
        <dbReference type="Proteomes" id="UP000827133"/>
    </source>
</evidence>
<sequence>MNQEKAAAIHLEEKSPQLDEQFDVVDERAIGGNDVSDLPPKYFVSWQIIGSSMAFALGVGVQLGGLTMISNALYAYIDPDLVGFFQLSNVLTKTGPSPNSLWITTAISLTQSVALPLYGRLSDIFGRRWFFIGGNIFVLAAMLIASQAKSVNMAIAAF</sequence>
<evidence type="ECO:0000259" key="4">
    <source>
        <dbReference type="PROSITE" id="PS50850"/>
    </source>
</evidence>
<feature type="transmembrane region" description="Helical" evidence="3">
    <location>
        <begin position="97"/>
        <end position="117"/>
    </location>
</feature>
<protein>
    <recommendedName>
        <fullName evidence="4">Major facilitator superfamily (MFS) profile domain-containing protein</fullName>
    </recommendedName>
</protein>
<dbReference type="GeneID" id="68309838"/>
<evidence type="ECO:0000256" key="1">
    <source>
        <dbReference type="ARBA" id="ARBA00004141"/>
    </source>
</evidence>
<dbReference type="GO" id="GO:0022857">
    <property type="term" value="F:transmembrane transporter activity"/>
    <property type="evidence" value="ECO:0007669"/>
    <property type="project" value="InterPro"/>
</dbReference>
<feature type="domain" description="Major facilitator superfamily (MFS) profile" evidence="4">
    <location>
        <begin position="53"/>
        <end position="158"/>
    </location>
</feature>
<dbReference type="EMBL" id="JAHBCI010000002">
    <property type="protein sequence ID" value="KAG9505015.1"/>
    <property type="molecule type" value="Genomic_DNA"/>
</dbReference>
<name>A0A9P8DN30_9HYPO</name>
<dbReference type="InterPro" id="IPR036259">
    <property type="entry name" value="MFS_trans_sf"/>
</dbReference>
<reference evidence="5" key="1">
    <citation type="journal article" date="2021" name="Mol. Plant Microbe Interact.">
        <title>Telomere to telomere genome assembly of Fusarium musae F31, causal agent of crown rot disease of banana.</title>
        <authorList>
            <person name="Degradi L."/>
            <person name="Tava V."/>
            <person name="Kunova A."/>
            <person name="Cortesi P."/>
            <person name="Saracchi M."/>
            <person name="Pasquali M."/>
        </authorList>
    </citation>
    <scope>NUCLEOTIDE SEQUENCE</scope>
    <source>
        <strain evidence="5">F31</strain>
    </source>
</reference>
<feature type="transmembrane region" description="Helical" evidence="3">
    <location>
        <begin position="129"/>
        <end position="148"/>
    </location>
</feature>
<dbReference type="InterPro" id="IPR010573">
    <property type="entry name" value="MFS_Str1/Tri12-like"/>
</dbReference>
<dbReference type="KEGG" id="fmu:J7337_001981"/>
<gene>
    <name evidence="5" type="ORF">J7337_001981</name>
</gene>
<dbReference type="RefSeq" id="XP_044684014.1">
    <property type="nucleotide sequence ID" value="XM_044819714.1"/>
</dbReference>
<dbReference type="PROSITE" id="PS50850">
    <property type="entry name" value="MFS"/>
    <property type="match status" value="1"/>
</dbReference>
<dbReference type="InterPro" id="IPR020846">
    <property type="entry name" value="MFS_dom"/>
</dbReference>
<feature type="transmembrane region" description="Helical" evidence="3">
    <location>
        <begin position="54"/>
        <end position="77"/>
    </location>
</feature>
<dbReference type="SUPFAM" id="SSF103473">
    <property type="entry name" value="MFS general substrate transporter"/>
    <property type="match status" value="1"/>
</dbReference>
<organism evidence="5 6">
    <name type="scientific">Fusarium musae</name>
    <dbReference type="NCBI Taxonomy" id="1042133"/>
    <lineage>
        <taxon>Eukaryota</taxon>
        <taxon>Fungi</taxon>
        <taxon>Dikarya</taxon>
        <taxon>Ascomycota</taxon>
        <taxon>Pezizomycotina</taxon>
        <taxon>Sordariomycetes</taxon>
        <taxon>Hypocreomycetidae</taxon>
        <taxon>Hypocreales</taxon>
        <taxon>Nectriaceae</taxon>
        <taxon>Fusarium</taxon>
    </lineage>
</organism>
<comment type="subcellular location">
    <subcellularLocation>
        <location evidence="1">Membrane</location>
        <topology evidence="1">Multi-pass membrane protein</topology>
    </subcellularLocation>
</comment>
<accession>A0A9P8DN30</accession>
<keyword evidence="3" id="KW-1133">Transmembrane helix</keyword>
<keyword evidence="2" id="KW-0813">Transport</keyword>
<evidence type="ECO:0000256" key="3">
    <source>
        <dbReference type="SAM" id="Phobius"/>
    </source>
</evidence>
<evidence type="ECO:0000256" key="2">
    <source>
        <dbReference type="ARBA" id="ARBA00022448"/>
    </source>
</evidence>
<dbReference type="Pfam" id="PF06609">
    <property type="entry name" value="TRI12"/>
    <property type="match status" value="1"/>
</dbReference>
<keyword evidence="6" id="KW-1185">Reference proteome</keyword>
<dbReference type="GO" id="GO:0016020">
    <property type="term" value="C:membrane"/>
    <property type="evidence" value="ECO:0007669"/>
    <property type="project" value="UniProtKB-SubCell"/>
</dbReference>
<keyword evidence="3" id="KW-0472">Membrane</keyword>
<keyword evidence="3" id="KW-0812">Transmembrane</keyword>
<comment type="caution">
    <text evidence="5">The sequence shown here is derived from an EMBL/GenBank/DDBJ whole genome shotgun (WGS) entry which is preliminary data.</text>
</comment>
<proteinExistence type="predicted"/>
<dbReference type="Gene3D" id="1.20.1720.10">
    <property type="entry name" value="Multidrug resistance protein D"/>
    <property type="match status" value="1"/>
</dbReference>
<evidence type="ECO:0000313" key="5">
    <source>
        <dbReference type="EMBL" id="KAG9505015.1"/>
    </source>
</evidence>